<dbReference type="PROSITE" id="PS50077">
    <property type="entry name" value="HEAT_REPEAT"/>
    <property type="match status" value="1"/>
</dbReference>
<dbReference type="InterPro" id="IPR021133">
    <property type="entry name" value="HEAT_type_2"/>
</dbReference>
<feature type="domain" description="Interferon-related developmental regulator N-terminal" evidence="5">
    <location>
        <begin position="4"/>
        <end position="277"/>
    </location>
</feature>
<dbReference type="PANTHER" id="PTHR12354:SF1">
    <property type="entry name" value="INTERFERON-RELATED DEVELOPMENTAL REGULATOR 1"/>
    <property type="match status" value="1"/>
</dbReference>
<evidence type="ECO:0000313" key="7">
    <source>
        <dbReference type="Proteomes" id="UP000009022"/>
    </source>
</evidence>
<dbReference type="PANTHER" id="PTHR12354">
    <property type="entry name" value="INTERFERON-RELATED DEVELOPMENTAL REGULATOR"/>
    <property type="match status" value="1"/>
</dbReference>
<dbReference type="EMBL" id="DS985245">
    <property type="protein sequence ID" value="EDV24709.1"/>
    <property type="molecule type" value="Genomic_DNA"/>
</dbReference>
<feature type="region of interest" description="Disordered" evidence="3">
    <location>
        <begin position="1"/>
        <end position="23"/>
    </location>
</feature>
<comment type="similarity">
    <text evidence="1">Belongs to the IFRD family.</text>
</comment>
<dbReference type="FunCoup" id="B3RWK9">
    <property type="interactions" value="1841"/>
</dbReference>
<dbReference type="HOGENOM" id="CLU_031384_2_0_1"/>
<dbReference type="InterPro" id="IPR006921">
    <property type="entry name" value="Interferon-rel_develop_reg_C"/>
</dbReference>
<dbReference type="KEGG" id="tad:TRIADDRAFT_56786"/>
<dbReference type="RefSeq" id="XP_002112599.1">
    <property type="nucleotide sequence ID" value="XM_002112563.1"/>
</dbReference>
<evidence type="ECO:0000259" key="5">
    <source>
        <dbReference type="Pfam" id="PF05004"/>
    </source>
</evidence>
<organism evidence="6 7">
    <name type="scientific">Trichoplax adhaerens</name>
    <name type="common">Trichoplax reptans</name>
    <dbReference type="NCBI Taxonomy" id="10228"/>
    <lineage>
        <taxon>Eukaryota</taxon>
        <taxon>Metazoa</taxon>
        <taxon>Placozoa</taxon>
        <taxon>Uniplacotomia</taxon>
        <taxon>Trichoplacea</taxon>
        <taxon>Trichoplacidae</taxon>
        <taxon>Trichoplax</taxon>
    </lineage>
</organism>
<evidence type="ECO:0000313" key="6">
    <source>
        <dbReference type="EMBL" id="EDV24709.1"/>
    </source>
</evidence>
<dbReference type="STRING" id="10228.B3RWK9"/>
<name>B3RWK9_TRIAD</name>
<dbReference type="PhylomeDB" id="B3RWK9"/>
<dbReference type="Pfam" id="PF05004">
    <property type="entry name" value="IFRD"/>
    <property type="match status" value="1"/>
</dbReference>
<evidence type="ECO:0000259" key="4">
    <source>
        <dbReference type="Pfam" id="PF04836"/>
    </source>
</evidence>
<evidence type="ECO:0008006" key="8">
    <source>
        <dbReference type="Google" id="ProtNLM"/>
    </source>
</evidence>
<sequence>MSTCSSFTSKSDEELTASGGETENAQVEIENALVDAIEELYDKRMKATALQAVNKILSKSVMTEFVEKRQETLASHAEKYVKKGQQKELELSTKLMSLLFIQLGTDSSRLFSELKPTLMARLRDTSLNPSSRASCITALGLLTFVAADSPDTMDLMETLEAFFYFTDSKLDGIISASLSAWSLLLSAVQTPSRNKLIHEVLPKLKKSLGHNNVDVRIAAGETIALVCEVLNADTDDIYPFDEICTMLEALVADSSKRHAKKDRAQQRSAIRDVLHYIRDGQELEECVKFGQETLDIDCWSRRVQYNYIRTILGGGTNAHLQSNEFVREVFDLGKVLPADFKLEKGSRSERNYYNSLAAKARTKARSVHRDKRADVY</sequence>
<reference evidence="6 7" key="1">
    <citation type="journal article" date="2008" name="Nature">
        <title>The Trichoplax genome and the nature of placozoans.</title>
        <authorList>
            <person name="Srivastava M."/>
            <person name="Begovic E."/>
            <person name="Chapman J."/>
            <person name="Putnam N.H."/>
            <person name="Hellsten U."/>
            <person name="Kawashima T."/>
            <person name="Kuo A."/>
            <person name="Mitros T."/>
            <person name="Salamov A."/>
            <person name="Carpenter M.L."/>
            <person name="Signorovitch A.Y."/>
            <person name="Moreno M.A."/>
            <person name="Kamm K."/>
            <person name="Grimwood J."/>
            <person name="Schmutz J."/>
            <person name="Shapiro H."/>
            <person name="Grigoriev I.V."/>
            <person name="Buss L.W."/>
            <person name="Schierwater B."/>
            <person name="Dellaporta S.L."/>
            <person name="Rokhsar D.S."/>
        </authorList>
    </citation>
    <scope>NUCLEOTIDE SEQUENCE [LARGE SCALE GENOMIC DNA]</scope>
    <source>
        <strain evidence="6 7">Grell-BS-1999</strain>
    </source>
</reference>
<keyword evidence="7" id="KW-1185">Reference proteome</keyword>
<evidence type="ECO:0000256" key="3">
    <source>
        <dbReference type="SAM" id="MobiDB-lite"/>
    </source>
</evidence>
<accession>B3RWK9</accession>
<dbReference type="OrthoDB" id="18978at2759"/>
<feature type="repeat" description="HEAT" evidence="2">
    <location>
        <begin position="200"/>
        <end position="234"/>
    </location>
</feature>
<protein>
    <recommendedName>
        <fullName evidence="8">Interferon-related developmental regulator N-terminal domain-containing protein</fullName>
    </recommendedName>
</protein>
<dbReference type="eggNOG" id="KOG2842">
    <property type="taxonomic scope" value="Eukaryota"/>
</dbReference>
<feature type="domain" description="Interferon-related developmental regulator C-terminal" evidence="4">
    <location>
        <begin position="323"/>
        <end position="373"/>
    </location>
</feature>
<dbReference type="AlphaFoldDB" id="B3RWK9"/>
<dbReference type="InParanoid" id="B3RWK9"/>
<dbReference type="InterPro" id="IPR007701">
    <property type="entry name" value="Interferon-rel_develop_reg_N"/>
</dbReference>
<dbReference type="InterPro" id="IPR016024">
    <property type="entry name" value="ARM-type_fold"/>
</dbReference>
<dbReference type="SUPFAM" id="SSF48371">
    <property type="entry name" value="ARM repeat"/>
    <property type="match status" value="1"/>
</dbReference>
<dbReference type="InterPro" id="IPR039777">
    <property type="entry name" value="IFRD"/>
</dbReference>
<dbReference type="GeneID" id="6754258"/>
<evidence type="ECO:0000256" key="2">
    <source>
        <dbReference type="PROSITE-ProRule" id="PRU00103"/>
    </source>
</evidence>
<dbReference type="InterPro" id="IPR011989">
    <property type="entry name" value="ARM-like"/>
</dbReference>
<evidence type="ECO:0000256" key="1">
    <source>
        <dbReference type="ARBA" id="ARBA00008828"/>
    </source>
</evidence>
<gene>
    <name evidence="6" type="ORF">TRIADDRAFT_56786</name>
</gene>
<dbReference type="Pfam" id="PF04836">
    <property type="entry name" value="IFRD_C"/>
    <property type="match status" value="1"/>
</dbReference>
<dbReference type="Proteomes" id="UP000009022">
    <property type="component" value="Unassembled WGS sequence"/>
</dbReference>
<dbReference type="OMA" id="QCFEAIF"/>
<proteinExistence type="inferred from homology"/>
<dbReference type="CTD" id="6754258"/>
<dbReference type="Gene3D" id="1.25.10.10">
    <property type="entry name" value="Leucine-rich Repeat Variant"/>
    <property type="match status" value="1"/>
</dbReference>